<accession>A0A5B7G3C8</accession>
<dbReference type="EMBL" id="VSRR010010525">
    <property type="protein sequence ID" value="MPC51945.1"/>
    <property type="molecule type" value="Genomic_DNA"/>
</dbReference>
<sequence>MLSTQLTWHRVHSLRVAGLEPRSHWASATGVSNTDEFTKSTFKGTTVKELLVLYSEMILVEWTLCSALLDIKTILIKLIIQVLLLCLASGVRVAWRGEAEDAVYGILRASFSSACLTSGQVHLTPGPPR</sequence>
<evidence type="ECO:0000313" key="2">
    <source>
        <dbReference type="Proteomes" id="UP000324222"/>
    </source>
</evidence>
<keyword evidence="2" id="KW-1185">Reference proteome</keyword>
<gene>
    <name evidence="1" type="ORF">E2C01_045803</name>
</gene>
<dbReference type="Proteomes" id="UP000324222">
    <property type="component" value="Unassembled WGS sequence"/>
</dbReference>
<reference evidence="1 2" key="1">
    <citation type="submission" date="2019-05" db="EMBL/GenBank/DDBJ databases">
        <title>Another draft genome of Portunus trituberculatus and its Hox gene families provides insights of decapod evolution.</title>
        <authorList>
            <person name="Jeong J.-H."/>
            <person name="Song I."/>
            <person name="Kim S."/>
            <person name="Choi T."/>
            <person name="Kim D."/>
            <person name="Ryu S."/>
            <person name="Kim W."/>
        </authorList>
    </citation>
    <scope>NUCLEOTIDE SEQUENCE [LARGE SCALE GENOMIC DNA]</scope>
    <source>
        <tissue evidence="1">Muscle</tissue>
    </source>
</reference>
<name>A0A5B7G3C8_PORTR</name>
<protein>
    <submittedName>
        <fullName evidence="1">Uncharacterized protein</fullName>
    </submittedName>
</protein>
<evidence type="ECO:0000313" key="1">
    <source>
        <dbReference type="EMBL" id="MPC51945.1"/>
    </source>
</evidence>
<organism evidence="1 2">
    <name type="scientific">Portunus trituberculatus</name>
    <name type="common">Swimming crab</name>
    <name type="synonym">Neptunus trituberculatus</name>
    <dbReference type="NCBI Taxonomy" id="210409"/>
    <lineage>
        <taxon>Eukaryota</taxon>
        <taxon>Metazoa</taxon>
        <taxon>Ecdysozoa</taxon>
        <taxon>Arthropoda</taxon>
        <taxon>Crustacea</taxon>
        <taxon>Multicrustacea</taxon>
        <taxon>Malacostraca</taxon>
        <taxon>Eumalacostraca</taxon>
        <taxon>Eucarida</taxon>
        <taxon>Decapoda</taxon>
        <taxon>Pleocyemata</taxon>
        <taxon>Brachyura</taxon>
        <taxon>Eubrachyura</taxon>
        <taxon>Portunoidea</taxon>
        <taxon>Portunidae</taxon>
        <taxon>Portuninae</taxon>
        <taxon>Portunus</taxon>
    </lineage>
</organism>
<proteinExistence type="predicted"/>
<comment type="caution">
    <text evidence="1">The sequence shown here is derived from an EMBL/GenBank/DDBJ whole genome shotgun (WGS) entry which is preliminary data.</text>
</comment>
<dbReference type="AlphaFoldDB" id="A0A5B7G3C8"/>